<keyword evidence="1" id="KW-1133">Transmembrane helix</keyword>
<feature type="transmembrane region" description="Helical" evidence="1">
    <location>
        <begin position="21"/>
        <end position="41"/>
    </location>
</feature>
<keyword evidence="1" id="KW-0812">Transmembrane</keyword>
<evidence type="ECO:0000256" key="1">
    <source>
        <dbReference type="SAM" id="Phobius"/>
    </source>
</evidence>
<dbReference type="EMBL" id="CP036349">
    <property type="protein sequence ID" value="QDV73130.1"/>
    <property type="molecule type" value="Genomic_DNA"/>
</dbReference>
<gene>
    <name evidence="2" type="ORF">Spa11_13220</name>
</gene>
<accession>A0A518K5Q6</accession>
<organism evidence="2 3">
    <name type="scientific">Botrimarina mediterranea</name>
    <dbReference type="NCBI Taxonomy" id="2528022"/>
    <lineage>
        <taxon>Bacteria</taxon>
        <taxon>Pseudomonadati</taxon>
        <taxon>Planctomycetota</taxon>
        <taxon>Planctomycetia</taxon>
        <taxon>Pirellulales</taxon>
        <taxon>Lacipirellulaceae</taxon>
        <taxon>Botrimarina</taxon>
    </lineage>
</organism>
<name>A0A518K5Q6_9BACT</name>
<sequence length="272" mass="30200">MQASRTYRSADRNRRTGLSRFEIITCLIAVVGGVWIGAQYYNVDLNGAAYQALDESQLLEKLPPDWRPPNPDCPNGDCPDPAEVRAVEQARLTAKLKELQFEVARLSSGEPGAAESEKSSSLTESDVAMRDRTQAYWQGLTRIVFEVSALQNVVASYAGTEQQSRALAVRRRSLEYGHEATNLLDIDGVDPEAVATGVRVSEWFAQSAEQLKTAQELKTRQPVGNRSVSAADVWAQTEAELQKRTELVRRKSHETSAYLTSKYFAEFPPLGF</sequence>
<evidence type="ECO:0000313" key="2">
    <source>
        <dbReference type="EMBL" id="QDV73130.1"/>
    </source>
</evidence>
<proteinExistence type="predicted"/>
<dbReference type="AlphaFoldDB" id="A0A518K5Q6"/>
<dbReference type="RefSeq" id="WP_145109581.1">
    <property type="nucleotide sequence ID" value="NZ_CP036349.1"/>
</dbReference>
<keyword evidence="1" id="KW-0472">Membrane</keyword>
<protein>
    <submittedName>
        <fullName evidence="2">Uncharacterized protein</fullName>
    </submittedName>
</protein>
<keyword evidence="3" id="KW-1185">Reference proteome</keyword>
<dbReference type="KEGG" id="bmei:Spa11_13220"/>
<evidence type="ECO:0000313" key="3">
    <source>
        <dbReference type="Proteomes" id="UP000316426"/>
    </source>
</evidence>
<reference evidence="2 3" key="1">
    <citation type="submission" date="2019-02" db="EMBL/GenBank/DDBJ databases">
        <title>Deep-cultivation of Planctomycetes and their phenomic and genomic characterization uncovers novel biology.</title>
        <authorList>
            <person name="Wiegand S."/>
            <person name="Jogler M."/>
            <person name="Boedeker C."/>
            <person name="Pinto D."/>
            <person name="Vollmers J."/>
            <person name="Rivas-Marin E."/>
            <person name="Kohn T."/>
            <person name="Peeters S.H."/>
            <person name="Heuer A."/>
            <person name="Rast P."/>
            <person name="Oberbeckmann S."/>
            <person name="Bunk B."/>
            <person name="Jeske O."/>
            <person name="Meyerdierks A."/>
            <person name="Storesund J.E."/>
            <person name="Kallscheuer N."/>
            <person name="Luecker S."/>
            <person name="Lage O.M."/>
            <person name="Pohl T."/>
            <person name="Merkel B.J."/>
            <person name="Hornburger P."/>
            <person name="Mueller R.-W."/>
            <person name="Bruemmer F."/>
            <person name="Labrenz M."/>
            <person name="Spormann A.M."/>
            <person name="Op den Camp H."/>
            <person name="Overmann J."/>
            <person name="Amann R."/>
            <person name="Jetten M.S.M."/>
            <person name="Mascher T."/>
            <person name="Medema M.H."/>
            <person name="Devos D.P."/>
            <person name="Kaster A.-K."/>
            <person name="Ovreas L."/>
            <person name="Rohde M."/>
            <person name="Galperin M.Y."/>
            <person name="Jogler C."/>
        </authorList>
    </citation>
    <scope>NUCLEOTIDE SEQUENCE [LARGE SCALE GENOMIC DNA]</scope>
    <source>
        <strain evidence="2 3">Spa11</strain>
    </source>
</reference>
<dbReference type="Proteomes" id="UP000316426">
    <property type="component" value="Chromosome"/>
</dbReference>